<dbReference type="InterPro" id="IPR024909">
    <property type="entry name" value="Cys-tRNA/MSH_ligase"/>
</dbReference>
<feature type="short sequence motif" description="'HIGH' region" evidence="13">
    <location>
        <begin position="31"/>
        <end position="41"/>
    </location>
</feature>
<dbReference type="FunFam" id="3.40.50.620:FF:000009">
    <property type="entry name" value="Cysteine--tRNA ligase"/>
    <property type="match status" value="1"/>
</dbReference>
<feature type="binding site" evidence="13">
    <location>
        <position position="29"/>
    </location>
    <ligand>
        <name>Zn(2+)</name>
        <dbReference type="ChEBI" id="CHEBI:29105"/>
    </ligand>
</feature>
<dbReference type="InterPro" id="IPR056411">
    <property type="entry name" value="CysS_C"/>
</dbReference>
<evidence type="ECO:0000256" key="3">
    <source>
        <dbReference type="ARBA" id="ARBA00011245"/>
    </source>
</evidence>
<evidence type="ECO:0000256" key="12">
    <source>
        <dbReference type="ARBA" id="ARBA00047398"/>
    </source>
</evidence>
<evidence type="ECO:0000256" key="8">
    <source>
        <dbReference type="ARBA" id="ARBA00022833"/>
    </source>
</evidence>
<keyword evidence="11 13" id="KW-0030">Aminoacyl-tRNA synthetase</keyword>
<comment type="catalytic activity">
    <reaction evidence="12 13">
        <text>tRNA(Cys) + L-cysteine + ATP = L-cysteinyl-tRNA(Cys) + AMP + diphosphate</text>
        <dbReference type="Rhea" id="RHEA:17773"/>
        <dbReference type="Rhea" id="RHEA-COMP:9661"/>
        <dbReference type="Rhea" id="RHEA-COMP:9679"/>
        <dbReference type="ChEBI" id="CHEBI:30616"/>
        <dbReference type="ChEBI" id="CHEBI:33019"/>
        <dbReference type="ChEBI" id="CHEBI:35235"/>
        <dbReference type="ChEBI" id="CHEBI:78442"/>
        <dbReference type="ChEBI" id="CHEBI:78517"/>
        <dbReference type="ChEBI" id="CHEBI:456215"/>
        <dbReference type="EC" id="6.1.1.16"/>
    </reaction>
</comment>
<feature type="domain" description="Cysteinyl-tRNA synthetase class Ia DALR" evidence="14">
    <location>
        <begin position="355"/>
        <end position="424"/>
    </location>
</feature>
<dbReference type="SUPFAM" id="SSF47323">
    <property type="entry name" value="Anticodon-binding domain of a subclass of class I aminoacyl-tRNA synthetases"/>
    <property type="match status" value="1"/>
</dbReference>
<feature type="binding site" evidence="13">
    <location>
        <position position="234"/>
    </location>
    <ligand>
        <name>Zn(2+)</name>
        <dbReference type="ChEBI" id="CHEBI:29105"/>
    </ligand>
</feature>
<feature type="binding site" evidence="13">
    <location>
        <position position="238"/>
    </location>
    <ligand>
        <name>Zn(2+)</name>
        <dbReference type="ChEBI" id="CHEBI:29105"/>
    </ligand>
</feature>
<organism evidence="15 16">
    <name type="scientific">Acidaminococcus fermentans</name>
    <dbReference type="NCBI Taxonomy" id="905"/>
    <lineage>
        <taxon>Bacteria</taxon>
        <taxon>Bacillati</taxon>
        <taxon>Bacillota</taxon>
        <taxon>Negativicutes</taxon>
        <taxon>Acidaminococcales</taxon>
        <taxon>Acidaminococcaceae</taxon>
        <taxon>Acidaminococcus</taxon>
    </lineage>
</organism>
<dbReference type="PANTHER" id="PTHR10890:SF3">
    <property type="entry name" value="CYSTEINE--TRNA LIGASE, CYTOPLASMIC"/>
    <property type="match status" value="1"/>
</dbReference>
<name>A0A1H2UU02_ACIFE</name>
<evidence type="ECO:0000256" key="1">
    <source>
        <dbReference type="ARBA" id="ARBA00004496"/>
    </source>
</evidence>
<dbReference type="Gene3D" id="1.20.120.1910">
    <property type="entry name" value="Cysteine-tRNA ligase, C-terminal anti-codon recognition domain"/>
    <property type="match status" value="1"/>
</dbReference>
<dbReference type="Pfam" id="PF23493">
    <property type="entry name" value="CysS_C"/>
    <property type="match status" value="1"/>
</dbReference>
<dbReference type="Pfam" id="PF09190">
    <property type="entry name" value="DALR_2"/>
    <property type="match status" value="1"/>
</dbReference>
<keyword evidence="9 13" id="KW-0067">ATP-binding</keyword>
<protein>
    <recommendedName>
        <fullName evidence="13">Cysteine--tRNA ligase</fullName>
        <ecNumber evidence="13">6.1.1.16</ecNumber>
    </recommendedName>
    <alternativeName>
        <fullName evidence="13">Cysteinyl-tRNA synthetase</fullName>
        <shortName evidence="13">CysRS</shortName>
    </alternativeName>
</protein>
<sequence length="481" mass="54882">MSIRVYNDMTRQKEEFVPLHPGKVGIYVCGVTPYNHPHIGNARPFVVWDTIRRFLDHEGYDVTYVQNFTDVDDKIIRAANEEGVTWDVIANRYIKAYFEVMDKLHVKRAHIYPRVSEHIPDIIHTVQELINNGYGYVVDGDVYYRVERFSHYGELSGRKLDDMMAGARVDVDERKENPMDFALWKSAKPGEPSWDSPWGKGRPGWHIECSTMSTKYLGNTLDFHGGGSDLIFPHHENEIAQSEGATGVHPFVRYWVHNGFITINEEKMSKSLGNFKTVYDLLKEYEPETIRYFILNTHYRSPLDFSQERLAEAGRSLERLRTAQNNLREIQQVITVGPDAESLALRDKVEELRKGFFDAMSDDFNTSLAISYLFALAKEINVYHNAIISGAKKPDGKLVEQIDKAWKEMIGVIGILENQPAANGEGGAVSNEEAEIAARIEERQAARKARDFAKADAIRDELAAKGIILEDTPQGVRWKRK</sequence>
<dbReference type="PRINTS" id="PR00983">
    <property type="entry name" value="TRNASYNTHCYS"/>
</dbReference>
<keyword evidence="4 13" id="KW-0963">Cytoplasm</keyword>
<dbReference type="GO" id="GO:0005829">
    <property type="term" value="C:cytosol"/>
    <property type="evidence" value="ECO:0007669"/>
    <property type="project" value="TreeGrafter"/>
</dbReference>
<dbReference type="EC" id="6.1.1.16" evidence="13"/>
<dbReference type="SMART" id="SM00840">
    <property type="entry name" value="DALR_2"/>
    <property type="match status" value="1"/>
</dbReference>
<feature type="binding site" evidence="13">
    <location>
        <position position="270"/>
    </location>
    <ligand>
        <name>ATP</name>
        <dbReference type="ChEBI" id="CHEBI:30616"/>
    </ligand>
</feature>
<keyword evidence="10 13" id="KW-0648">Protein biosynthesis</keyword>
<dbReference type="CDD" id="cd07963">
    <property type="entry name" value="Anticodon_Ia_Cys"/>
    <property type="match status" value="1"/>
</dbReference>
<feature type="short sequence motif" description="'KMSKS' region" evidence="13">
    <location>
        <begin position="267"/>
        <end position="271"/>
    </location>
</feature>
<dbReference type="HAMAP" id="MF_00041">
    <property type="entry name" value="Cys_tRNA_synth"/>
    <property type="match status" value="1"/>
</dbReference>
<evidence type="ECO:0000256" key="6">
    <source>
        <dbReference type="ARBA" id="ARBA00022723"/>
    </source>
</evidence>
<dbReference type="GO" id="GO:0004817">
    <property type="term" value="F:cysteine-tRNA ligase activity"/>
    <property type="evidence" value="ECO:0007669"/>
    <property type="project" value="UniProtKB-UniRule"/>
</dbReference>
<dbReference type="InterPro" id="IPR009080">
    <property type="entry name" value="tRNAsynth_Ia_anticodon-bd"/>
</dbReference>
<keyword evidence="7 13" id="KW-0547">Nucleotide-binding</keyword>
<dbReference type="NCBIfam" id="TIGR00435">
    <property type="entry name" value="cysS"/>
    <property type="match status" value="1"/>
</dbReference>
<dbReference type="CDD" id="cd00672">
    <property type="entry name" value="CysRS_core"/>
    <property type="match status" value="1"/>
</dbReference>
<proteinExistence type="inferred from homology"/>
<dbReference type="GO" id="GO:0005524">
    <property type="term" value="F:ATP binding"/>
    <property type="evidence" value="ECO:0007669"/>
    <property type="project" value="UniProtKB-UniRule"/>
</dbReference>
<evidence type="ECO:0000313" key="15">
    <source>
        <dbReference type="EMBL" id="SDW59580.1"/>
    </source>
</evidence>
<gene>
    <name evidence="13" type="primary">cysS</name>
    <name evidence="15" type="ORF">SAMN05216495_10335</name>
</gene>
<evidence type="ECO:0000313" key="16">
    <source>
        <dbReference type="Proteomes" id="UP000182379"/>
    </source>
</evidence>
<dbReference type="InterPro" id="IPR015803">
    <property type="entry name" value="Cys-tRNA-ligase"/>
</dbReference>
<evidence type="ECO:0000256" key="13">
    <source>
        <dbReference type="HAMAP-Rule" id="MF_00041"/>
    </source>
</evidence>
<dbReference type="InterPro" id="IPR032678">
    <property type="entry name" value="tRNA-synt_1_cat_dom"/>
</dbReference>
<evidence type="ECO:0000256" key="10">
    <source>
        <dbReference type="ARBA" id="ARBA00022917"/>
    </source>
</evidence>
<dbReference type="RefSeq" id="WP_074704722.1">
    <property type="nucleotide sequence ID" value="NZ_CAMEFB010000042.1"/>
</dbReference>
<evidence type="ECO:0000256" key="7">
    <source>
        <dbReference type="ARBA" id="ARBA00022741"/>
    </source>
</evidence>
<dbReference type="InterPro" id="IPR014729">
    <property type="entry name" value="Rossmann-like_a/b/a_fold"/>
</dbReference>
<evidence type="ECO:0000259" key="14">
    <source>
        <dbReference type="SMART" id="SM00840"/>
    </source>
</evidence>
<comment type="subcellular location">
    <subcellularLocation>
        <location evidence="1 13">Cytoplasm</location>
    </subcellularLocation>
</comment>
<feature type="binding site" evidence="13">
    <location>
        <position position="209"/>
    </location>
    <ligand>
        <name>Zn(2+)</name>
        <dbReference type="ChEBI" id="CHEBI:29105"/>
    </ligand>
</feature>
<dbReference type="SUPFAM" id="SSF52374">
    <property type="entry name" value="Nucleotidylyl transferase"/>
    <property type="match status" value="1"/>
</dbReference>
<dbReference type="Proteomes" id="UP000182379">
    <property type="component" value="Unassembled WGS sequence"/>
</dbReference>
<dbReference type="PANTHER" id="PTHR10890">
    <property type="entry name" value="CYSTEINYL-TRNA SYNTHETASE"/>
    <property type="match status" value="1"/>
</dbReference>
<dbReference type="Pfam" id="PF01406">
    <property type="entry name" value="tRNA-synt_1e"/>
    <property type="match status" value="1"/>
</dbReference>
<evidence type="ECO:0000256" key="11">
    <source>
        <dbReference type="ARBA" id="ARBA00023146"/>
    </source>
</evidence>
<comment type="cofactor">
    <cofactor evidence="13">
        <name>Zn(2+)</name>
        <dbReference type="ChEBI" id="CHEBI:29105"/>
    </cofactor>
    <text evidence="13">Binds 1 zinc ion per subunit.</text>
</comment>
<comment type="similarity">
    <text evidence="2 13">Belongs to the class-I aminoacyl-tRNA synthetase family.</text>
</comment>
<dbReference type="AlphaFoldDB" id="A0A1H2UU02"/>
<keyword evidence="6 13" id="KW-0479">Metal-binding</keyword>
<dbReference type="EMBL" id="FNOP01000003">
    <property type="protein sequence ID" value="SDW59580.1"/>
    <property type="molecule type" value="Genomic_DNA"/>
</dbReference>
<evidence type="ECO:0000256" key="9">
    <source>
        <dbReference type="ARBA" id="ARBA00022840"/>
    </source>
</evidence>
<accession>A0A1H2UU02</accession>
<comment type="caution">
    <text evidence="15">The sequence shown here is derived from an EMBL/GenBank/DDBJ whole genome shotgun (WGS) entry which is preliminary data.</text>
</comment>
<evidence type="ECO:0000256" key="4">
    <source>
        <dbReference type="ARBA" id="ARBA00022490"/>
    </source>
</evidence>
<dbReference type="GO" id="GO:0006423">
    <property type="term" value="P:cysteinyl-tRNA aminoacylation"/>
    <property type="evidence" value="ECO:0007669"/>
    <property type="project" value="UniProtKB-UniRule"/>
</dbReference>
<reference evidence="15 16" key="1">
    <citation type="submission" date="2016-10" db="EMBL/GenBank/DDBJ databases">
        <authorList>
            <person name="Varghese N."/>
            <person name="Submissions S."/>
        </authorList>
    </citation>
    <scope>NUCLEOTIDE SEQUENCE [LARGE SCALE GENOMIC DNA]</scope>
    <source>
        <strain evidence="15 16">WCC6</strain>
    </source>
</reference>
<keyword evidence="5 13" id="KW-0436">Ligase</keyword>
<evidence type="ECO:0000256" key="2">
    <source>
        <dbReference type="ARBA" id="ARBA00005594"/>
    </source>
</evidence>
<dbReference type="Gene3D" id="3.40.50.620">
    <property type="entry name" value="HUPs"/>
    <property type="match status" value="1"/>
</dbReference>
<dbReference type="GO" id="GO:0008270">
    <property type="term" value="F:zinc ion binding"/>
    <property type="evidence" value="ECO:0007669"/>
    <property type="project" value="UniProtKB-UniRule"/>
</dbReference>
<comment type="subunit">
    <text evidence="3 13">Monomer.</text>
</comment>
<dbReference type="InterPro" id="IPR015273">
    <property type="entry name" value="Cys-tRNA-synt_Ia_DALR"/>
</dbReference>
<keyword evidence="8 13" id="KW-0862">Zinc</keyword>
<evidence type="ECO:0000256" key="5">
    <source>
        <dbReference type="ARBA" id="ARBA00022598"/>
    </source>
</evidence>